<dbReference type="Proteomes" id="UP000494256">
    <property type="component" value="Unassembled WGS sequence"/>
</dbReference>
<dbReference type="FunFam" id="1.10.150.20:FF:000002">
    <property type="entry name" value="DNA polymerase I"/>
    <property type="match status" value="1"/>
</dbReference>
<dbReference type="GO" id="GO:0006302">
    <property type="term" value="P:double-strand break repair"/>
    <property type="evidence" value="ECO:0007669"/>
    <property type="project" value="TreeGrafter"/>
</dbReference>
<dbReference type="CDD" id="cd08638">
    <property type="entry name" value="DNA_pol_A_theta"/>
    <property type="match status" value="1"/>
</dbReference>
<dbReference type="PANTHER" id="PTHR10133">
    <property type="entry name" value="DNA POLYMERASE I"/>
    <property type="match status" value="1"/>
</dbReference>
<dbReference type="InterPro" id="IPR001098">
    <property type="entry name" value="DNA-dir_DNA_pol_A_palm_dom"/>
</dbReference>
<evidence type="ECO:0000313" key="3">
    <source>
        <dbReference type="EMBL" id="CAB3223513.1"/>
    </source>
</evidence>
<evidence type="ECO:0000259" key="2">
    <source>
        <dbReference type="SMART" id="SM00482"/>
    </source>
</evidence>
<name>A0A8S0YVJ8_ARCPL</name>
<dbReference type="PANTHER" id="PTHR10133:SF27">
    <property type="entry name" value="DNA POLYMERASE NU"/>
    <property type="match status" value="1"/>
</dbReference>
<dbReference type="GO" id="GO:0003887">
    <property type="term" value="F:DNA-directed DNA polymerase activity"/>
    <property type="evidence" value="ECO:0007669"/>
    <property type="project" value="InterPro"/>
</dbReference>
<dbReference type="InterPro" id="IPR002298">
    <property type="entry name" value="DNA_polymerase_A"/>
</dbReference>
<feature type="domain" description="DNA-directed DNA polymerase family A palm" evidence="2">
    <location>
        <begin position="725"/>
        <end position="934"/>
    </location>
</feature>
<dbReference type="InterPro" id="IPR012337">
    <property type="entry name" value="RNaseH-like_sf"/>
</dbReference>
<organism evidence="3 4">
    <name type="scientific">Arctia plantaginis</name>
    <name type="common">Wood tiger moth</name>
    <name type="synonym">Phalaena plantaginis</name>
    <dbReference type="NCBI Taxonomy" id="874455"/>
    <lineage>
        <taxon>Eukaryota</taxon>
        <taxon>Metazoa</taxon>
        <taxon>Ecdysozoa</taxon>
        <taxon>Arthropoda</taxon>
        <taxon>Hexapoda</taxon>
        <taxon>Insecta</taxon>
        <taxon>Pterygota</taxon>
        <taxon>Neoptera</taxon>
        <taxon>Endopterygota</taxon>
        <taxon>Lepidoptera</taxon>
        <taxon>Glossata</taxon>
        <taxon>Ditrysia</taxon>
        <taxon>Noctuoidea</taxon>
        <taxon>Erebidae</taxon>
        <taxon>Arctiinae</taxon>
        <taxon>Arctia</taxon>
    </lineage>
</organism>
<dbReference type="InterPro" id="IPR043502">
    <property type="entry name" value="DNA/RNA_pol_sf"/>
</dbReference>
<dbReference type="OrthoDB" id="7634903at2759"/>
<dbReference type="InterPro" id="IPR036397">
    <property type="entry name" value="RNaseH_sf"/>
</dbReference>
<dbReference type="Gene3D" id="3.30.70.370">
    <property type="match status" value="1"/>
</dbReference>
<proteinExistence type="predicted"/>
<keyword evidence="1" id="KW-0235">DNA replication</keyword>
<dbReference type="Gene3D" id="1.10.150.20">
    <property type="entry name" value="5' to 3' exonuclease, C-terminal subdomain"/>
    <property type="match status" value="1"/>
</dbReference>
<dbReference type="EMBL" id="CADEBD010000171">
    <property type="protein sequence ID" value="CAB3223513.1"/>
    <property type="molecule type" value="Genomic_DNA"/>
</dbReference>
<dbReference type="SUPFAM" id="SSF56672">
    <property type="entry name" value="DNA/RNA polymerases"/>
    <property type="match status" value="1"/>
</dbReference>
<dbReference type="SMART" id="SM00482">
    <property type="entry name" value="POLAc"/>
    <property type="match status" value="1"/>
</dbReference>
<comment type="caution">
    <text evidence="3">The sequence shown here is derived from an EMBL/GenBank/DDBJ whole genome shotgun (WGS) entry which is preliminary data.</text>
</comment>
<dbReference type="GO" id="GO:0003677">
    <property type="term" value="F:DNA binding"/>
    <property type="evidence" value="ECO:0007669"/>
    <property type="project" value="InterPro"/>
</dbReference>
<dbReference type="AlphaFoldDB" id="A0A8S0YVJ8"/>
<protein>
    <recommendedName>
        <fullName evidence="2">DNA-directed DNA polymerase family A palm domain-containing protein</fullName>
    </recommendedName>
</protein>
<dbReference type="GO" id="GO:0006261">
    <property type="term" value="P:DNA-templated DNA replication"/>
    <property type="evidence" value="ECO:0007669"/>
    <property type="project" value="InterPro"/>
</dbReference>
<dbReference type="SUPFAM" id="SSF53098">
    <property type="entry name" value="Ribonuclease H-like"/>
    <property type="match status" value="1"/>
</dbReference>
<reference evidence="3 4" key="1">
    <citation type="submission" date="2020-04" db="EMBL/GenBank/DDBJ databases">
        <authorList>
            <person name="Wallbank WR R."/>
            <person name="Pardo Diaz C."/>
            <person name="Kozak K."/>
            <person name="Martin S."/>
            <person name="Jiggins C."/>
            <person name="Moest M."/>
            <person name="Warren A I."/>
            <person name="Byers J.R.P. K."/>
            <person name="Montejo-Kovacevich G."/>
            <person name="Yen C E."/>
        </authorList>
    </citation>
    <scope>NUCLEOTIDE SEQUENCE [LARGE SCALE GENOMIC DNA]</scope>
</reference>
<dbReference type="Gene3D" id="3.30.420.10">
    <property type="entry name" value="Ribonuclease H-like superfamily/Ribonuclease H"/>
    <property type="match status" value="1"/>
</dbReference>
<evidence type="ECO:0000313" key="4">
    <source>
        <dbReference type="Proteomes" id="UP000494256"/>
    </source>
</evidence>
<dbReference type="Pfam" id="PF00476">
    <property type="entry name" value="DNA_pol_A"/>
    <property type="match status" value="1"/>
</dbReference>
<gene>
    <name evidence="3" type="ORF">APLA_LOCUS1449</name>
</gene>
<sequence length="979" mass="110352">MPSTLPPPIEIYNTELPVNLNLIEETVFDKPTSVELKNTLNVPDDDDKFVHPTIVSRNVVCEALDYVDSLQNTSSKELNTITYNAIGTETNDVNWDNMFDSELFGDVEGNGIDREVYGEPNTLDAIFQKEHTNQITKTVCNEKSYQKCDKKRKLFGDVTENAINKEVNGEANMSDAIILKQNNKDITKTDFNKNCNKKRRTTDAVSTRNIKKTKHQNLNLIDPIEKSNKTNEVTPKNNFRKQKYTQTVKKWLNDVELHNPINEDIVIVNCENIKINETDSNKQEADRKAAVNNNKPKLIIDKSLKTNKKVVQAQLANKDGIMKYAKPKTEAVETGIELADPKVLNNKKMKVPKKFVPPIKSQIPVKDIAYEIITIDDSNIQDYNKEINFIEACELIAVLIYSNGFCQLNCQFTDGTCVADGLLLGTGDVFYWFKGSNQSIKKALVRIFTKNTVVSYEARSVLIYFASHLQIDIYNINMYDAKIGASLLDPDNPPENFSDFQKLLSFTAPYTIATECAQQKASWYASLLRECWVKLKEMLVDNQLWHVFVEIEMKLLPIISEMECRGVSIDLSKLKSLEALLMARMQHIEQKCYKAAGKVFQINSTVQVRSILYDELKLDSKCNVKIRETLSGGLKSTSETMLRSLMSVHELPKLILEYRHLHKAHATFLAGIAQHVNDNVVRPTWLQTAAATGRIASSNPNLQAIPKVPFNLVMFPEADDTANVELKFRSLYVSRAGYSLLAADFKHIECRVFAHLAADSALGRALEHDHDLFTVLAALWLNIPEDTVSPAERERTKRLVYASLYGAGTRKLMEILDVTYEQALQVAASFNRTFPSLKSFGRQVVSKCCQSGARLSTLCGRVRHFTNITSADFNLRSHSERQAVNFVVQGSAADLCKRAMILTEEQFRGYSPPVEAHLLLQIHDELVWEVKQEHVPTAACIIKRVMEGCGSQCGMTAPLPVAITVGDNWGDMGLYHLPN</sequence>
<evidence type="ECO:0000256" key="1">
    <source>
        <dbReference type="ARBA" id="ARBA00022705"/>
    </source>
</evidence>
<accession>A0A8S0YVJ8</accession>
<dbReference type="PRINTS" id="PR00868">
    <property type="entry name" value="DNAPOLI"/>
</dbReference>
<dbReference type="Gene3D" id="1.20.1060.10">
    <property type="entry name" value="Taq DNA Polymerase, Chain T, domain 4"/>
    <property type="match status" value="1"/>
</dbReference>
<dbReference type="GO" id="GO:0042575">
    <property type="term" value="C:DNA polymerase complex"/>
    <property type="evidence" value="ECO:0007669"/>
    <property type="project" value="UniProtKB-ARBA"/>
</dbReference>